<dbReference type="OrthoDB" id="9788420at2"/>
<sequence>MRKQHWIEVGVGAFMLFGIVALIFLALRVSGLTLDRNEPSFTLTASFSNIGGLKPRSKVTLAGVVVGRVTDIQLDTKWYEAKVTMSLEQKLEGLLSTDTSASILTAGLLGENYIGLTVGAETDVLEDGDEIRDTQSALVLEDLINKFLINSTKD</sequence>
<accession>A0A1E2V6Y1</accession>
<keyword evidence="4" id="KW-1185">Reference proteome</keyword>
<comment type="caution">
    <text evidence="3">The sequence shown here is derived from an EMBL/GenBank/DDBJ whole genome shotgun (WGS) entry which is preliminary data.</text>
</comment>
<dbReference type="AlphaFoldDB" id="A0A1E2V6Y1"/>
<organism evidence="3 4">
    <name type="scientific">Terasakiispira papahanaumokuakeensis</name>
    <dbReference type="NCBI Taxonomy" id="197479"/>
    <lineage>
        <taxon>Bacteria</taxon>
        <taxon>Pseudomonadati</taxon>
        <taxon>Pseudomonadota</taxon>
        <taxon>Gammaproteobacteria</taxon>
        <taxon>Oceanospirillales</taxon>
        <taxon>Terasakiispira</taxon>
    </lineage>
</organism>
<feature type="domain" description="Mce/MlaD" evidence="2">
    <location>
        <begin position="42"/>
        <end position="118"/>
    </location>
</feature>
<dbReference type="GO" id="GO:0005548">
    <property type="term" value="F:phospholipid transporter activity"/>
    <property type="evidence" value="ECO:0007669"/>
    <property type="project" value="TreeGrafter"/>
</dbReference>
<keyword evidence="1" id="KW-1133">Transmembrane helix</keyword>
<dbReference type="InterPro" id="IPR003399">
    <property type="entry name" value="Mce/MlaD"/>
</dbReference>
<evidence type="ECO:0000313" key="3">
    <source>
        <dbReference type="EMBL" id="ODC02673.1"/>
    </source>
</evidence>
<dbReference type="PANTHER" id="PTHR33371">
    <property type="entry name" value="INTERMEMBRANE PHOSPHOLIPID TRANSPORT SYSTEM BINDING PROTEIN MLAD-RELATED"/>
    <property type="match status" value="1"/>
</dbReference>
<dbReference type="InterPro" id="IPR030970">
    <property type="entry name" value="ABC_MlaD"/>
</dbReference>
<evidence type="ECO:0000256" key="1">
    <source>
        <dbReference type="SAM" id="Phobius"/>
    </source>
</evidence>
<feature type="transmembrane region" description="Helical" evidence="1">
    <location>
        <begin position="6"/>
        <end position="27"/>
    </location>
</feature>
<dbReference type="GO" id="GO:0005543">
    <property type="term" value="F:phospholipid binding"/>
    <property type="evidence" value="ECO:0007669"/>
    <property type="project" value="TreeGrafter"/>
</dbReference>
<dbReference type="EMBL" id="MDTQ01000001">
    <property type="protein sequence ID" value="ODC02673.1"/>
    <property type="molecule type" value="Genomic_DNA"/>
</dbReference>
<keyword evidence="1" id="KW-0472">Membrane</keyword>
<dbReference type="RefSeq" id="WP_068997068.1">
    <property type="nucleotide sequence ID" value="NZ_MDTQ01000001.1"/>
</dbReference>
<dbReference type="PANTHER" id="PTHR33371:SF4">
    <property type="entry name" value="INTERMEMBRANE PHOSPHOLIPID TRANSPORT SYSTEM BINDING PROTEIN MLAD"/>
    <property type="match status" value="1"/>
</dbReference>
<dbReference type="NCBIfam" id="TIGR04430">
    <property type="entry name" value="OM_asym_MlaD"/>
    <property type="match status" value="1"/>
</dbReference>
<dbReference type="InterPro" id="IPR052336">
    <property type="entry name" value="MlaD_Phospholipid_Transporter"/>
</dbReference>
<dbReference type="Pfam" id="PF02470">
    <property type="entry name" value="MlaD"/>
    <property type="match status" value="1"/>
</dbReference>
<keyword evidence="1" id="KW-0812">Transmembrane</keyword>
<evidence type="ECO:0000259" key="2">
    <source>
        <dbReference type="Pfam" id="PF02470"/>
    </source>
</evidence>
<evidence type="ECO:0000313" key="4">
    <source>
        <dbReference type="Proteomes" id="UP000094291"/>
    </source>
</evidence>
<dbReference type="Proteomes" id="UP000094291">
    <property type="component" value="Unassembled WGS sequence"/>
</dbReference>
<proteinExistence type="predicted"/>
<protein>
    <submittedName>
        <fullName evidence="3">Outer membrane lipid asymmetry maintenance protein MlaD</fullName>
    </submittedName>
</protein>
<reference evidence="3 4" key="1">
    <citation type="submission" date="2016-08" db="EMBL/GenBank/DDBJ databases">
        <authorList>
            <person name="Seilhamer J.J."/>
        </authorList>
    </citation>
    <scope>NUCLEOTIDE SEQUENCE [LARGE SCALE GENOMIC DNA]</scope>
    <source>
        <strain evidence="3 4">PH27A</strain>
    </source>
</reference>
<name>A0A1E2V6Y1_9GAMM</name>
<dbReference type="STRING" id="197479.BFW38_03055"/>
<gene>
    <name evidence="3" type="ORF">BFW38_03055</name>
</gene>